<dbReference type="Pfam" id="PF04375">
    <property type="entry name" value="HemX"/>
    <property type="match status" value="1"/>
</dbReference>
<sequence>MNSSTDPVPQDSHELLIKMQRRLHFLAWISGVIGILFIVHLVYSHTEINSLRSELARRLRTGDDISKEAKMVAETTQEMVAGLQSKVDALENLQMETQSQQVSLSQMYQELSRSRDDWSLIEIEQILTTANRQLQLTGNIRGALIALENADRTLARSGKPRFGAIRRAIEKDIERLRSVPDVDVSEQVLKLDAIIEKVDSLPLVSDSRPPDCPEKAKQNTLYRYEFSASPSDWGPATVTAWNSWVDDIRRELQTLVRVQKIANPDALMLSPSQTVYVRENLKFRLLSSRLSLLSRSAYSLKEDIETMIVMLDRYFDASSEQVQTVKVALKEIEASDISVDIPELTESLAAIQGYRQEN</sequence>
<organism evidence="2">
    <name type="scientific">Oxalobacter aliiformigenes</name>
    <dbReference type="NCBI Taxonomy" id="2946593"/>
    <lineage>
        <taxon>Bacteria</taxon>
        <taxon>Pseudomonadati</taxon>
        <taxon>Pseudomonadota</taxon>
        <taxon>Betaproteobacteria</taxon>
        <taxon>Burkholderiales</taxon>
        <taxon>Oxalobacteraceae</taxon>
        <taxon>Oxalobacter</taxon>
    </lineage>
</organism>
<evidence type="ECO:0000313" key="2">
    <source>
        <dbReference type="EMBL" id="WAV91050.1"/>
    </source>
</evidence>
<dbReference type="AlphaFoldDB" id="A0A9E9NT28"/>
<name>A0A9E9NT28_9BURK</name>
<keyword evidence="1" id="KW-1133">Transmembrane helix</keyword>
<reference evidence="2" key="1">
    <citation type="journal article" date="2022" name="Front. Microbiol.">
        <title>New perspectives on an old grouping: The genomic and phenotypic variability of Oxalobacter formigenes and the implications for calcium oxalate stone prevention.</title>
        <authorList>
            <person name="Chmiel J.A."/>
            <person name="Carr C."/>
            <person name="Stuivenberg G.A."/>
            <person name="Venema R."/>
            <person name="Chanyi R.M."/>
            <person name="Al K.F."/>
            <person name="Giguere D."/>
            <person name="Say H."/>
            <person name="Akouris P.P."/>
            <person name="Dominguez Romero S.A."/>
            <person name="Kwong A."/>
            <person name="Tai V."/>
            <person name="Koval S.F."/>
            <person name="Razvi H."/>
            <person name="Bjazevic J."/>
            <person name="Burton J.P."/>
        </authorList>
    </citation>
    <scope>NUCLEOTIDE SEQUENCE</scope>
    <source>
        <strain evidence="2">OxK</strain>
    </source>
</reference>
<dbReference type="PANTHER" id="PTHR38043:SF1">
    <property type="entry name" value="PROTEIN HEMX"/>
    <property type="match status" value="1"/>
</dbReference>
<proteinExistence type="predicted"/>
<accession>A0A9E9NT28</accession>
<keyword evidence="1" id="KW-0472">Membrane</keyword>
<feature type="transmembrane region" description="Helical" evidence="1">
    <location>
        <begin position="25"/>
        <end position="43"/>
    </location>
</feature>
<dbReference type="Proteomes" id="UP001164819">
    <property type="component" value="Chromosome"/>
</dbReference>
<dbReference type="InterPro" id="IPR007470">
    <property type="entry name" value="HemX"/>
</dbReference>
<gene>
    <name evidence="2" type="ORF">NB646_09550</name>
</gene>
<dbReference type="GO" id="GO:0032259">
    <property type="term" value="P:methylation"/>
    <property type="evidence" value="ECO:0007669"/>
    <property type="project" value="UniProtKB-KW"/>
</dbReference>
<dbReference type="EMBL" id="CP098251">
    <property type="protein sequence ID" value="WAV91050.1"/>
    <property type="molecule type" value="Genomic_DNA"/>
</dbReference>
<keyword evidence="2" id="KW-0489">Methyltransferase</keyword>
<keyword evidence="2" id="KW-0808">Transferase</keyword>
<dbReference type="RefSeq" id="WP_269315875.1">
    <property type="nucleotide sequence ID" value="NZ_CP098251.1"/>
</dbReference>
<evidence type="ECO:0000256" key="1">
    <source>
        <dbReference type="SAM" id="Phobius"/>
    </source>
</evidence>
<protein>
    <submittedName>
        <fullName evidence="2">Uroporphyrinogen-III C-methyltransferase</fullName>
        <ecNumber evidence="2">2.1.1.107</ecNumber>
    </submittedName>
</protein>
<keyword evidence="1" id="KW-0812">Transmembrane</keyword>
<dbReference type="GO" id="GO:0004851">
    <property type="term" value="F:uroporphyrin-III C-methyltransferase activity"/>
    <property type="evidence" value="ECO:0007669"/>
    <property type="project" value="UniProtKB-EC"/>
</dbReference>
<dbReference type="EC" id="2.1.1.107" evidence="2"/>
<dbReference type="PANTHER" id="PTHR38043">
    <property type="entry name" value="PROTEIN HEMX"/>
    <property type="match status" value="1"/>
</dbReference>